<gene>
    <name evidence="2" type="ORF">GCM10008967_17490</name>
</gene>
<feature type="transmembrane region" description="Helical" evidence="1">
    <location>
        <begin position="105"/>
        <end position="126"/>
    </location>
</feature>
<feature type="transmembrane region" description="Helical" evidence="1">
    <location>
        <begin position="49"/>
        <end position="67"/>
    </location>
</feature>
<protein>
    <recommendedName>
        <fullName evidence="4">ABC-2 type transport system permease protein</fullName>
    </recommendedName>
</protein>
<sequence>MMNQSWRDAWWLVKFEFNKTKWSFLLLTLVLVVLTMMFATTLTDYQEDKVFIDLFFLGAVTMAPFMGRTKNFSLNRLYGDFWGSPYFNFLKQTPVSEKVLLRSRFLLFGCQSILLNFIILTLFYAFSTLVRESYSLQTYLIFSILWMIVGLITSSSIAAAEFGSEMRMWKIVFYCIVFYGGLFTSAVLYYHYTEFGVLGGFFYLSEHAPLMALLIGIVLLIMNFVGWKIYSVKIMHTVNYL</sequence>
<reference evidence="2 3" key="1">
    <citation type="journal article" date="2019" name="Int. J. Syst. Evol. Microbiol.">
        <title>The Global Catalogue of Microorganisms (GCM) 10K type strain sequencing project: providing services to taxonomists for standard genome sequencing and annotation.</title>
        <authorList>
            <consortium name="The Broad Institute Genomics Platform"/>
            <consortium name="The Broad Institute Genome Sequencing Center for Infectious Disease"/>
            <person name="Wu L."/>
            <person name="Ma J."/>
        </authorList>
    </citation>
    <scope>NUCLEOTIDE SEQUENCE [LARGE SCALE GENOMIC DNA]</scope>
    <source>
        <strain evidence="2 3">JCM 9731</strain>
    </source>
</reference>
<evidence type="ECO:0008006" key="4">
    <source>
        <dbReference type="Google" id="ProtNLM"/>
    </source>
</evidence>
<dbReference type="RefSeq" id="WP_343798258.1">
    <property type="nucleotide sequence ID" value="NZ_BAAADJ010000018.1"/>
</dbReference>
<dbReference type="Proteomes" id="UP001500782">
    <property type="component" value="Unassembled WGS sequence"/>
</dbReference>
<feature type="transmembrane region" description="Helical" evidence="1">
    <location>
        <begin position="138"/>
        <end position="159"/>
    </location>
</feature>
<keyword evidence="1" id="KW-0812">Transmembrane</keyword>
<accession>A0ABN0W746</accession>
<dbReference type="EMBL" id="BAAADJ010000018">
    <property type="protein sequence ID" value="GAA0327491.1"/>
    <property type="molecule type" value="Genomic_DNA"/>
</dbReference>
<keyword evidence="3" id="KW-1185">Reference proteome</keyword>
<feature type="transmembrane region" description="Helical" evidence="1">
    <location>
        <begin position="210"/>
        <end position="230"/>
    </location>
</feature>
<feature type="transmembrane region" description="Helical" evidence="1">
    <location>
        <begin position="171"/>
        <end position="190"/>
    </location>
</feature>
<evidence type="ECO:0000313" key="3">
    <source>
        <dbReference type="Proteomes" id="UP001500782"/>
    </source>
</evidence>
<organism evidence="2 3">
    <name type="scientific">Bacillus carboniphilus</name>
    <dbReference type="NCBI Taxonomy" id="86663"/>
    <lineage>
        <taxon>Bacteria</taxon>
        <taxon>Bacillati</taxon>
        <taxon>Bacillota</taxon>
        <taxon>Bacilli</taxon>
        <taxon>Bacillales</taxon>
        <taxon>Bacillaceae</taxon>
        <taxon>Bacillus</taxon>
    </lineage>
</organism>
<evidence type="ECO:0000256" key="1">
    <source>
        <dbReference type="SAM" id="Phobius"/>
    </source>
</evidence>
<keyword evidence="1" id="KW-0472">Membrane</keyword>
<keyword evidence="1" id="KW-1133">Transmembrane helix</keyword>
<proteinExistence type="predicted"/>
<evidence type="ECO:0000313" key="2">
    <source>
        <dbReference type="EMBL" id="GAA0327491.1"/>
    </source>
</evidence>
<comment type="caution">
    <text evidence="2">The sequence shown here is derived from an EMBL/GenBank/DDBJ whole genome shotgun (WGS) entry which is preliminary data.</text>
</comment>
<name>A0ABN0W746_9BACI</name>